<keyword evidence="2" id="KW-1185">Reference proteome</keyword>
<protein>
    <submittedName>
        <fullName evidence="1">Uncharacterized protein</fullName>
    </submittedName>
</protein>
<dbReference type="Proteomes" id="UP000887013">
    <property type="component" value="Unassembled WGS sequence"/>
</dbReference>
<reference evidence="1" key="1">
    <citation type="submission" date="2020-08" db="EMBL/GenBank/DDBJ databases">
        <title>Multicomponent nature underlies the extraordinary mechanical properties of spider dragline silk.</title>
        <authorList>
            <person name="Kono N."/>
            <person name="Nakamura H."/>
            <person name="Mori M."/>
            <person name="Yoshida Y."/>
            <person name="Ohtoshi R."/>
            <person name="Malay A.D."/>
            <person name="Moran D.A.P."/>
            <person name="Tomita M."/>
            <person name="Numata K."/>
            <person name="Arakawa K."/>
        </authorList>
    </citation>
    <scope>NUCLEOTIDE SEQUENCE</scope>
</reference>
<sequence length="94" mass="10313">MVVQGVLMGILSSYGGTKAFPGSSVAVLGIPSVVIRWIEVVRKCLNRLTIYVKLTRCVSINPQSGLKWGRLEGRHAGETVAVQWEKQRTCRSGQ</sequence>
<evidence type="ECO:0000313" key="1">
    <source>
        <dbReference type="EMBL" id="GFS82137.1"/>
    </source>
</evidence>
<evidence type="ECO:0000313" key="2">
    <source>
        <dbReference type="Proteomes" id="UP000887013"/>
    </source>
</evidence>
<accession>A0A8X6T8N1</accession>
<gene>
    <name evidence="1" type="ORF">NPIL_622991</name>
</gene>
<name>A0A8X6T8N1_NEPPI</name>
<organism evidence="1 2">
    <name type="scientific">Nephila pilipes</name>
    <name type="common">Giant wood spider</name>
    <name type="synonym">Nephila maculata</name>
    <dbReference type="NCBI Taxonomy" id="299642"/>
    <lineage>
        <taxon>Eukaryota</taxon>
        <taxon>Metazoa</taxon>
        <taxon>Ecdysozoa</taxon>
        <taxon>Arthropoda</taxon>
        <taxon>Chelicerata</taxon>
        <taxon>Arachnida</taxon>
        <taxon>Araneae</taxon>
        <taxon>Araneomorphae</taxon>
        <taxon>Entelegynae</taxon>
        <taxon>Araneoidea</taxon>
        <taxon>Nephilidae</taxon>
        <taxon>Nephila</taxon>
    </lineage>
</organism>
<comment type="caution">
    <text evidence="1">The sequence shown here is derived from an EMBL/GenBank/DDBJ whole genome shotgun (WGS) entry which is preliminary data.</text>
</comment>
<dbReference type="AlphaFoldDB" id="A0A8X6T8N1"/>
<proteinExistence type="predicted"/>
<dbReference type="EMBL" id="BMAW01003165">
    <property type="protein sequence ID" value="GFS82137.1"/>
    <property type="molecule type" value="Genomic_DNA"/>
</dbReference>